<evidence type="ECO:0000256" key="1">
    <source>
        <dbReference type="ARBA" id="ARBA00022475"/>
    </source>
</evidence>
<organism evidence="6 7">
    <name type="scientific">Pannonibacter tanglangensis</name>
    <dbReference type="NCBI Taxonomy" id="2750084"/>
    <lineage>
        <taxon>Bacteria</taxon>
        <taxon>Pseudomonadati</taxon>
        <taxon>Pseudomonadota</taxon>
        <taxon>Alphaproteobacteria</taxon>
        <taxon>Hyphomicrobiales</taxon>
        <taxon>Stappiaceae</taxon>
        <taxon>Pannonibacter</taxon>
    </lineage>
</organism>
<evidence type="ECO:0000313" key="6">
    <source>
        <dbReference type="EMBL" id="NBN79355.1"/>
    </source>
</evidence>
<dbReference type="HAMAP" id="MF_00010">
    <property type="entry name" value="UPF0060"/>
    <property type="match status" value="1"/>
</dbReference>
<accession>A0A7X5F3Y8</accession>
<dbReference type="Pfam" id="PF02694">
    <property type="entry name" value="UPF0060"/>
    <property type="match status" value="1"/>
</dbReference>
<keyword evidence="3 5" id="KW-1133">Transmembrane helix</keyword>
<evidence type="ECO:0000313" key="7">
    <source>
        <dbReference type="Proteomes" id="UP000586722"/>
    </source>
</evidence>
<evidence type="ECO:0000256" key="3">
    <source>
        <dbReference type="ARBA" id="ARBA00022989"/>
    </source>
</evidence>
<feature type="transmembrane region" description="Helical" evidence="5">
    <location>
        <begin position="58"/>
        <end position="76"/>
    </location>
</feature>
<proteinExistence type="inferred from homology"/>
<dbReference type="PANTHER" id="PTHR36116">
    <property type="entry name" value="UPF0060 MEMBRANE PROTEIN YNFA"/>
    <property type="match status" value="1"/>
</dbReference>
<comment type="caution">
    <text evidence="6">The sequence shown here is derived from an EMBL/GenBank/DDBJ whole genome shotgun (WGS) entry which is preliminary data.</text>
</comment>
<dbReference type="RefSeq" id="WP_161708960.1">
    <property type="nucleotide sequence ID" value="NZ_JAABLQ010000001.1"/>
</dbReference>
<evidence type="ECO:0000256" key="2">
    <source>
        <dbReference type="ARBA" id="ARBA00022692"/>
    </source>
</evidence>
<dbReference type="NCBIfam" id="NF002586">
    <property type="entry name" value="PRK02237.1"/>
    <property type="match status" value="1"/>
</dbReference>
<keyword evidence="1 5" id="KW-1003">Cell membrane</keyword>
<comment type="subcellular location">
    <subcellularLocation>
        <location evidence="5">Cell membrane</location>
        <topology evidence="5">Multi-pass membrane protein</topology>
    </subcellularLocation>
</comment>
<dbReference type="GO" id="GO:0005886">
    <property type="term" value="C:plasma membrane"/>
    <property type="evidence" value="ECO:0007669"/>
    <property type="project" value="UniProtKB-SubCell"/>
</dbReference>
<dbReference type="InterPro" id="IPR003844">
    <property type="entry name" value="UPF0060"/>
</dbReference>
<keyword evidence="2 5" id="KW-0812">Transmembrane</keyword>
<keyword evidence="4 5" id="KW-0472">Membrane</keyword>
<feature type="transmembrane region" description="Helical" evidence="5">
    <location>
        <begin position="88"/>
        <end position="105"/>
    </location>
</feature>
<feature type="transmembrane region" description="Helical" evidence="5">
    <location>
        <begin position="31"/>
        <end position="51"/>
    </location>
</feature>
<evidence type="ECO:0000256" key="5">
    <source>
        <dbReference type="HAMAP-Rule" id="MF_00010"/>
    </source>
</evidence>
<evidence type="ECO:0000256" key="4">
    <source>
        <dbReference type="ARBA" id="ARBA00023136"/>
    </source>
</evidence>
<name>A0A7X5F3Y8_9HYPH</name>
<reference evidence="7" key="1">
    <citation type="submission" date="2020-01" db="EMBL/GenBank/DDBJ databases">
        <authorList>
            <person name="Fang Y."/>
            <person name="Sun R."/>
            <person name="Nie L."/>
            <person name="He J."/>
            <person name="Hao L."/>
            <person name="Wang L."/>
            <person name="Su S."/>
            <person name="Lv E."/>
            <person name="Zhang Z."/>
            <person name="Xie R."/>
            <person name="Liu H."/>
        </authorList>
    </citation>
    <scope>NUCLEOTIDE SEQUENCE [LARGE SCALE GENOMIC DNA]</scope>
    <source>
        <strain evidence="7">XCT-53</strain>
    </source>
</reference>
<comment type="similarity">
    <text evidence="5">Belongs to the UPF0060 family.</text>
</comment>
<dbReference type="InterPro" id="IPR037185">
    <property type="entry name" value="EmrE-like"/>
</dbReference>
<dbReference type="AlphaFoldDB" id="A0A7X5F3Y8"/>
<dbReference type="PANTHER" id="PTHR36116:SF1">
    <property type="entry name" value="UPF0060 MEMBRANE PROTEIN YNFA"/>
    <property type="match status" value="1"/>
</dbReference>
<feature type="transmembrane region" description="Helical" evidence="5">
    <location>
        <begin position="5"/>
        <end position="25"/>
    </location>
</feature>
<dbReference type="EMBL" id="JAABLQ010000001">
    <property type="protein sequence ID" value="NBN79355.1"/>
    <property type="molecule type" value="Genomic_DNA"/>
</dbReference>
<dbReference type="SUPFAM" id="SSF103481">
    <property type="entry name" value="Multidrug resistance efflux transporter EmrE"/>
    <property type="match status" value="1"/>
</dbReference>
<dbReference type="Proteomes" id="UP000586722">
    <property type="component" value="Unassembled WGS sequence"/>
</dbReference>
<keyword evidence="7" id="KW-1185">Reference proteome</keyword>
<protein>
    <submittedName>
        <fullName evidence="6">YnfA family protein</fullName>
    </submittedName>
</protein>
<sequence>MKVALVYAAAALCEIAGCYFVWMWWRLGQSWLWLLPALASLTVFAALLALIEAPAAGRVFAAYGGVYVIASLVWMWAIEGVRPDRFDLIGSGLILAGALVVLAAPRPGA</sequence>
<gene>
    <name evidence="6" type="ORF">GWI72_13845</name>
</gene>